<keyword evidence="1" id="KW-1133">Transmembrane helix</keyword>
<name>A0A7W5V3M6_9ACTN</name>
<evidence type="ECO:0000313" key="3">
    <source>
        <dbReference type="Proteomes" id="UP000579945"/>
    </source>
</evidence>
<accession>A0A7W5V3M6</accession>
<proteinExistence type="predicted"/>
<gene>
    <name evidence="2" type="ORF">FHR33_000075</name>
</gene>
<dbReference type="Proteomes" id="UP000579945">
    <property type="component" value="Unassembled WGS sequence"/>
</dbReference>
<sequence>MIDRNRLVRQVFNVTLVALILARMTLSVLW</sequence>
<organism evidence="2 3">
    <name type="scientific">Nonomuraea dietziae</name>
    <dbReference type="NCBI Taxonomy" id="65515"/>
    <lineage>
        <taxon>Bacteria</taxon>
        <taxon>Bacillati</taxon>
        <taxon>Actinomycetota</taxon>
        <taxon>Actinomycetes</taxon>
        <taxon>Streptosporangiales</taxon>
        <taxon>Streptosporangiaceae</taxon>
        <taxon>Nonomuraea</taxon>
    </lineage>
</organism>
<keyword evidence="1" id="KW-0812">Transmembrane</keyword>
<evidence type="ECO:0000256" key="1">
    <source>
        <dbReference type="SAM" id="Phobius"/>
    </source>
</evidence>
<keyword evidence="3" id="KW-1185">Reference proteome</keyword>
<dbReference type="AlphaFoldDB" id="A0A7W5V3M6"/>
<feature type="transmembrane region" description="Helical" evidence="1">
    <location>
        <begin position="12"/>
        <end position="29"/>
    </location>
</feature>
<dbReference type="EMBL" id="JACIBV010000001">
    <property type="protein sequence ID" value="MBB3724215.1"/>
    <property type="molecule type" value="Genomic_DNA"/>
</dbReference>
<reference evidence="2 3" key="1">
    <citation type="submission" date="2020-08" db="EMBL/GenBank/DDBJ databases">
        <title>Sequencing the genomes of 1000 actinobacteria strains.</title>
        <authorList>
            <person name="Klenk H.-P."/>
        </authorList>
    </citation>
    <scope>NUCLEOTIDE SEQUENCE [LARGE SCALE GENOMIC DNA]</scope>
    <source>
        <strain evidence="2 3">DSM 44320</strain>
    </source>
</reference>
<evidence type="ECO:0000313" key="2">
    <source>
        <dbReference type="EMBL" id="MBB3724215.1"/>
    </source>
</evidence>
<keyword evidence="1" id="KW-0472">Membrane</keyword>
<comment type="caution">
    <text evidence="2">The sequence shown here is derived from an EMBL/GenBank/DDBJ whole genome shotgun (WGS) entry which is preliminary data.</text>
</comment>
<protein>
    <submittedName>
        <fullName evidence="2">Uncharacterized protein</fullName>
    </submittedName>
</protein>